<evidence type="ECO:0000259" key="2">
    <source>
        <dbReference type="PROSITE" id="PS51384"/>
    </source>
</evidence>
<dbReference type="GO" id="GO:0050660">
    <property type="term" value="F:flavin adenine dinucleotide binding"/>
    <property type="evidence" value="ECO:0007669"/>
    <property type="project" value="InterPro"/>
</dbReference>
<feature type="binding site" evidence="1">
    <location>
        <position position="224"/>
    </location>
    <ligand>
        <name>[2Fe-2S] cluster</name>
        <dbReference type="ChEBI" id="CHEBI:190135"/>
    </ligand>
</feature>
<protein>
    <submittedName>
        <fullName evidence="3">Dihydroorotate dehydrogenase electron transfer subunit</fullName>
    </submittedName>
</protein>
<sequence>MLPKTVKISKIIDENPSVKTFYFSHNLKSKPGQFVMLWLPDIDQKPFSISSDDGENFGLTVFKRGPLTEKLFTLKVGDRAGSTGPFGTCYSILPNRHYIMVAGGYGAAPLSFLSTKICELPGVTIDFIVGARSKDLLLFEDRLKLIPHLKIHATTDDGSAGRKGRVTDVLEELLKNATSKPLVVTCGPELMEKAVLDLCNKYDSDCELSIERQMKCGFGICGQCAVDDLGLCMCIDGPVVNRALANRIFELGKYHRDKAGNKINY</sequence>
<dbReference type="GO" id="GO:0046872">
    <property type="term" value="F:metal ion binding"/>
    <property type="evidence" value="ECO:0007669"/>
    <property type="project" value="UniProtKB-KW"/>
</dbReference>
<dbReference type="GO" id="GO:0006221">
    <property type="term" value="P:pyrimidine nucleotide biosynthetic process"/>
    <property type="evidence" value="ECO:0007669"/>
    <property type="project" value="InterPro"/>
</dbReference>
<dbReference type="STRING" id="1798704.A3J93_02860"/>
<comment type="cofactor">
    <cofactor evidence="1">
        <name>[2Fe-2S] cluster</name>
        <dbReference type="ChEBI" id="CHEBI:190135"/>
    </cofactor>
    <text evidence="1">Binds 1 [2Fe-2S] cluster per subunit.</text>
</comment>
<dbReference type="InterPro" id="IPR039261">
    <property type="entry name" value="FNR_nucleotide-bd"/>
</dbReference>
<keyword evidence="1" id="KW-0001">2Fe-2S</keyword>
<reference evidence="3 4" key="1">
    <citation type="journal article" date="2016" name="Nat. Commun.">
        <title>Thousands of microbial genomes shed light on interconnected biogeochemical processes in an aquifer system.</title>
        <authorList>
            <person name="Anantharaman K."/>
            <person name="Brown C.T."/>
            <person name="Hug L.A."/>
            <person name="Sharon I."/>
            <person name="Castelle C.J."/>
            <person name="Probst A.J."/>
            <person name="Thomas B.C."/>
            <person name="Singh A."/>
            <person name="Wilkins M.J."/>
            <person name="Karaoz U."/>
            <person name="Brodie E.L."/>
            <person name="Williams K.H."/>
            <person name="Hubbard S.S."/>
            <person name="Banfield J.F."/>
        </authorList>
    </citation>
    <scope>NUCLEOTIDE SEQUENCE [LARGE SCALE GENOMIC DNA]</scope>
</reference>
<dbReference type="PIRSF" id="PIRSF006816">
    <property type="entry name" value="Cyc3_hyd_g"/>
    <property type="match status" value="1"/>
</dbReference>
<dbReference type="InterPro" id="IPR012165">
    <property type="entry name" value="Cyt_c3_hydrogenase_gsu"/>
</dbReference>
<dbReference type="GO" id="GO:0016491">
    <property type="term" value="F:oxidoreductase activity"/>
    <property type="evidence" value="ECO:0007669"/>
    <property type="project" value="InterPro"/>
</dbReference>
<evidence type="ECO:0000313" key="4">
    <source>
        <dbReference type="Proteomes" id="UP000177907"/>
    </source>
</evidence>
<dbReference type="PANTHER" id="PTHR43513">
    <property type="entry name" value="DIHYDROOROTATE DEHYDROGENASE B (NAD(+)), ELECTRON TRANSFER SUBUNIT"/>
    <property type="match status" value="1"/>
</dbReference>
<evidence type="ECO:0000313" key="3">
    <source>
        <dbReference type="EMBL" id="OGH87449.1"/>
    </source>
</evidence>
<dbReference type="InterPro" id="IPR017927">
    <property type="entry name" value="FAD-bd_FR_type"/>
</dbReference>
<dbReference type="Gene3D" id="2.40.30.10">
    <property type="entry name" value="Translation factors"/>
    <property type="match status" value="1"/>
</dbReference>
<dbReference type="Pfam" id="PF10418">
    <property type="entry name" value="DHODB_Fe-S_bind"/>
    <property type="match status" value="1"/>
</dbReference>
<feature type="domain" description="FAD-binding FR-type" evidence="2">
    <location>
        <begin position="1"/>
        <end position="92"/>
    </location>
</feature>
<comment type="caution">
    <text evidence="3">The sequence shown here is derived from an EMBL/GenBank/DDBJ whole genome shotgun (WGS) entry which is preliminary data.</text>
</comment>
<keyword evidence="1" id="KW-0479">Metal-binding</keyword>
<dbReference type="NCBIfam" id="NF000796">
    <property type="entry name" value="PRK00054.1-1"/>
    <property type="match status" value="1"/>
</dbReference>
<gene>
    <name evidence="3" type="ORF">A3J93_02860</name>
</gene>
<dbReference type="PROSITE" id="PS51384">
    <property type="entry name" value="FAD_FR"/>
    <property type="match status" value="1"/>
</dbReference>
<dbReference type="Gene3D" id="3.40.50.80">
    <property type="entry name" value="Nucleotide-binding domain of ferredoxin-NADP reductase (FNR) module"/>
    <property type="match status" value="1"/>
</dbReference>
<keyword evidence="1" id="KW-0411">Iron-sulfur</keyword>
<dbReference type="SUPFAM" id="SSF63380">
    <property type="entry name" value="Riboflavin synthase domain-like"/>
    <property type="match status" value="1"/>
</dbReference>
<dbReference type="AlphaFoldDB" id="A0A1F6NU52"/>
<dbReference type="InterPro" id="IPR017938">
    <property type="entry name" value="Riboflavin_synthase-like_b-brl"/>
</dbReference>
<keyword evidence="1" id="KW-0408">Iron</keyword>
<dbReference type="GO" id="GO:0051537">
    <property type="term" value="F:2 iron, 2 sulfur cluster binding"/>
    <property type="evidence" value="ECO:0007669"/>
    <property type="project" value="UniProtKB-KW"/>
</dbReference>
<name>A0A1F6NU52_9BACT</name>
<feature type="binding site" evidence="1">
    <location>
        <position position="221"/>
    </location>
    <ligand>
        <name>[2Fe-2S] cluster</name>
        <dbReference type="ChEBI" id="CHEBI:190135"/>
    </ligand>
</feature>
<dbReference type="InterPro" id="IPR019480">
    <property type="entry name" value="Dihydroorotate_DH_Fe-S-bd"/>
</dbReference>
<dbReference type="SUPFAM" id="SSF52343">
    <property type="entry name" value="Ferredoxin reductase-like, C-terminal NADP-linked domain"/>
    <property type="match status" value="1"/>
</dbReference>
<accession>A0A1F6NU52</accession>
<organism evidence="3 4">
    <name type="scientific">Candidatus Magasanikbacteria bacterium RIFOXYC2_FULL_42_28</name>
    <dbReference type="NCBI Taxonomy" id="1798704"/>
    <lineage>
        <taxon>Bacteria</taxon>
        <taxon>Candidatus Magasanikiibacteriota</taxon>
    </lineage>
</organism>
<dbReference type="Pfam" id="PF00175">
    <property type="entry name" value="NAD_binding_1"/>
    <property type="match status" value="1"/>
</dbReference>
<dbReference type="InterPro" id="IPR001433">
    <property type="entry name" value="OxRdtase_FAD/NAD-bd"/>
</dbReference>
<feature type="binding site" evidence="1">
    <location>
        <position position="216"/>
    </location>
    <ligand>
        <name>[2Fe-2S] cluster</name>
        <dbReference type="ChEBI" id="CHEBI:190135"/>
    </ligand>
</feature>
<evidence type="ECO:0000256" key="1">
    <source>
        <dbReference type="PIRSR" id="PIRSR006816-2"/>
    </source>
</evidence>
<dbReference type="PANTHER" id="PTHR43513:SF3">
    <property type="entry name" value="DIHYDROOROTATE DEHYDROGENASE B (NAD(+)), ELECTRON TRANSFER SUBUNIT-RELATED"/>
    <property type="match status" value="1"/>
</dbReference>
<feature type="binding site" evidence="1">
    <location>
        <position position="234"/>
    </location>
    <ligand>
        <name>[2Fe-2S] cluster</name>
        <dbReference type="ChEBI" id="CHEBI:190135"/>
    </ligand>
</feature>
<dbReference type="EMBL" id="MFQZ01000010">
    <property type="protein sequence ID" value="OGH87449.1"/>
    <property type="molecule type" value="Genomic_DNA"/>
</dbReference>
<dbReference type="InterPro" id="IPR050353">
    <property type="entry name" value="PyrK_electron_transfer"/>
</dbReference>
<proteinExistence type="predicted"/>
<dbReference type="Proteomes" id="UP000177907">
    <property type="component" value="Unassembled WGS sequence"/>
</dbReference>